<evidence type="ECO:0000313" key="2">
    <source>
        <dbReference type="Proteomes" id="UP001165136"/>
    </source>
</evidence>
<dbReference type="AlphaFoldDB" id="A0A9W6RCL6"/>
<comment type="caution">
    <text evidence="1">The sequence shown here is derived from an EMBL/GenBank/DDBJ whole genome shotgun (WGS) entry which is preliminary data.</text>
</comment>
<organism evidence="1 2">
    <name type="scientific">Amycolatopsis taiwanensis</name>
    <dbReference type="NCBI Taxonomy" id="342230"/>
    <lineage>
        <taxon>Bacteria</taxon>
        <taxon>Bacillati</taxon>
        <taxon>Actinomycetota</taxon>
        <taxon>Actinomycetes</taxon>
        <taxon>Pseudonocardiales</taxon>
        <taxon>Pseudonocardiaceae</taxon>
        <taxon>Amycolatopsis</taxon>
    </lineage>
</organism>
<protein>
    <submittedName>
        <fullName evidence="1">Uncharacterized protein</fullName>
    </submittedName>
</protein>
<proteinExistence type="predicted"/>
<gene>
    <name evidence="1" type="ORF">Atai01_82460</name>
</gene>
<name>A0A9W6RCL6_9PSEU</name>
<reference evidence="1" key="1">
    <citation type="submission" date="2023-03" db="EMBL/GenBank/DDBJ databases">
        <title>Amycolatopsis taiwanensis NBRC 103393.</title>
        <authorList>
            <person name="Ichikawa N."/>
            <person name="Sato H."/>
            <person name="Tonouchi N."/>
        </authorList>
    </citation>
    <scope>NUCLEOTIDE SEQUENCE</scope>
    <source>
        <strain evidence="1">NBRC 103393</strain>
    </source>
</reference>
<sequence>MIWTTRTVVWRRSRGRDGVGFAGVTGISRDAVVGVVLAHCELAHCELAWAELAADNAATAAARAASREPAAAELAVPYGVGCAAGTACGGAGKCRGTAWCAPR</sequence>
<keyword evidence="2" id="KW-1185">Reference proteome</keyword>
<dbReference type="EMBL" id="BSTI01000042">
    <property type="protein sequence ID" value="GLY71627.1"/>
    <property type="molecule type" value="Genomic_DNA"/>
</dbReference>
<dbReference type="Proteomes" id="UP001165136">
    <property type="component" value="Unassembled WGS sequence"/>
</dbReference>
<accession>A0A9W6RCL6</accession>
<evidence type="ECO:0000313" key="1">
    <source>
        <dbReference type="EMBL" id="GLY71627.1"/>
    </source>
</evidence>